<evidence type="ECO:0000313" key="4">
    <source>
        <dbReference type="Proteomes" id="UP000579281"/>
    </source>
</evidence>
<dbReference type="GO" id="GO:0046914">
    <property type="term" value="F:transition metal ion binding"/>
    <property type="evidence" value="ECO:0007669"/>
    <property type="project" value="InterPro"/>
</dbReference>
<dbReference type="AlphaFoldDB" id="A0A841L364"/>
<feature type="domain" description="Ferrous iron transporter FeoA-like" evidence="2">
    <location>
        <begin position="1"/>
        <end position="72"/>
    </location>
</feature>
<dbReference type="InterPro" id="IPR053184">
    <property type="entry name" value="FeoA-like"/>
</dbReference>
<protein>
    <submittedName>
        <fullName evidence="3">Ferrous iron transport protein A</fullName>
    </submittedName>
</protein>
<comment type="caution">
    <text evidence="3">The sequence shown here is derived from an EMBL/GenBank/DDBJ whole genome shotgun (WGS) entry which is preliminary data.</text>
</comment>
<dbReference type="RefSeq" id="WP_184311308.1">
    <property type="nucleotide sequence ID" value="NZ_JACHEN010000017.1"/>
</dbReference>
<reference evidence="3 4" key="1">
    <citation type="submission" date="2020-08" db="EMBL/GenBank/DDBJ databases">
        <title>Genomic Encyclopedia of Type Strains, Phase IV (KMG-IV): sequencing the most valuable type-strain genomes for metagenomic binning, comparative biology and taxonomic classification.</title>
        <authorList>
            <person name="Goeker M."/>
        </authorList>
    </citation>
    <scope>NUCLEOTIDE SEQUENCE [LARGE SCALE GENOMIC DNA]</scope>
    <source>
        <strain evidence="3 4">DSM 103526</strain>
    </source>
</reference>
<evidence type="ECO:0000256" key="1">
    <source>
        <dbReference type="ARBA" id="ARBA00023004"/>
    </source>
</evidence>
<accession>A0A841L364</accession>
<dbReference type="Proteomes" id="UP000579281">
    <property type="component" value="Unassembled WGS sequence"/>
</dbReference>
<proteinExistence type="predicted"/>
<sequence length="73" mass="7904">MPLAMAKIGDEVVLRQIQWGPKMKKKLEDMGLTPGVKINIISNDLNGAFIINVRGSRLVLGGAVTQQIFVEAA</sequence>
<gene>
    <name evidence="3" type="ORF">HNQ80_002889</name>
</gene>
<dbReference type="PANTHER" id="PTHR43151:SF1">
    <property type="entry name" value="SSR2333 PROTEIN"/>
    <property type="match status" value="1"/>
</dbReference>
<dbReference type="EMBL" id="JACHEN010000017">
    <property type="protein sequence ID" value="MBB6216785.1"/>
    <property type="molecule type" value="Genomic_DNA"/>
</dbReference>
<dbReference type="Pfam" id="PF04023">
    <property type="entry name" value="FeoA"/>
    <property type="match status" value="1"/>
</dbReference>
<dbReference type="SUPFAM" id="SSF50037">
    <property type="entry name" value="C-terminal domain of transcriptional repressors"/>
    <property type="match status" value="1"/>
</dbReference>
<dbReference type="SMART" id="SM00899">
    <property type="entry name" value="FeoA"/>
    <property type="match status" value="1"/>
</dbReference>
<evidence type="ECO:0000313" key="3">
    <source>
        <dbReference type="EMBL" id="MBB6216785.1"/>
    </source>
</evidence>
<dbReference type="PANTHER" id="PTHR43151">
    <property type="entry name" value="FEOA FAMILY PROTEIN"/>
    <property type="match status" value="1"/>
</dbReference>
<dbReference type="Gene3D" id="2.30.30.90">
    <property type="match status" value="1"/>
</dbReference>
<name>A0A841L364_9FIRM</name>
<organism evidence="3 4">
    <name type="scientific">Anaerosolibacter carboniphilus</name>
    <dbReference type="NCBI Taxonomy" id="1417629"/>
    <lineage>
        <taxon>Bacteria</taxon>
        <taxon>Bacillati</taxon>
        <taxon>Bacillota</taxon>
        <taxon>Clostridia</taxon>
        <taxon>Peptostreptococcales</taxon>
        <taxon>Thermotaleaceae</taxon>
        <taxon>Anaerosolibacter</taxon>
    </lineage>
</organism>
<dbReference type="InterPro" id="IPR038157">
    <property type="entry name" value="FeoA_core_dom"/>
</dbReference>
<dbReference type="InterPro" id="IPR007167">
    <property type="entry name" value="Fe-transptr_FeoA-like"/>
</dbReference>
<keyword evidence="4" id="KW-1185">Reference proteome</keyword>
<evidence type="ECO:0000259" key="2">
    <source>
        <dbReference type="SMART" id="SM00899"/>
    </source>
</evidence>
<dbReference type="InterPro" id="IPR008988">
    <property type="entry name" value="Transcriptional_repressor_C"/>
</dbReference>
<keyword evidence="1" id="KW-0408">Iron</keyword>